<name>A0ABS6VNX3_9GAMM</name>
<accession>A0ABS6VNX3</accession>
<dbReference type="Proteomes" id="UP001166291">
    <property type="component" value="Unassembled WGS sequence"/>
</dbReference>
<dbReference type="Pfam" id="PF07715">
    <property type="entry name" value="Plug"/>
    <property type="match status" value="1"/>
</dbReference>
<dbReference type="PANTHER" id="PTHR32552">
    <property type="entry name" value="FERRICHROME IRON RECEPTOR-RELATED"/>
    <property type="match status" value="1"/>
</dbReference>
<evidence type="ECO:0000313" key="7">
    <source>
        <dbReference type="EMBL" id="MBW2939999.1"/>
    </source>
</evidence>
<keyword evidence="3" id="KW-0998">Cell outer membrane</keyword>
<evidence type="ECO:0000256" key="4">
    <source>
        <dbReference type="RuleBase" id="RU003357"/>
    </source>
</evidence>
<comment type="subcellular location">
    <subcellularLocation>
        <location evidence="3">Cell outer membrane</location>
        <topology evidence="3">Multi-pass membrane protein</topology>
    </subcellularLocation>
</comment>
<gene>
    <name evidence="7" type="ORF">KXJ70_04395</name>
</gene>
<dbReference type="PROSITE" id="PS52016">
    <property type="entry name" value="TONB_DEPENDENT_REC_3"/>
    <property type="match status" value="1"/>
</dbReference>
<proteinExistence type="inferred from homology"/>
<keyword evidence="3 4" id="KW-0472">Membrane</keyword>
<dbReference type="RefSeq" id="WP_219042228.1">
    <property type="nucleotide sequence ID" value="NZ_JAHWDQ010000001.1"/>
</dbReference>
<feature type="domain" description="TonB-dependent receptor-like beta-barrel" evidence="5">
    <location>
        <begin position="272"/>
        <end position="750"/>
    </location>
</feature>
<dbReference type="InterPro" id="IPR000531">
    <property type="entry name" value="Beta-barrel_TonB"/>
</dbReference>
<evidence type="ECO:0000313" key="8">
    <source>
        <dbReference type="Proteomes" id="UP001166291"/>
    </source>
</evidence>
<evidence type="ECO:0000259" key="6">
    <source>
        <dbReference type="Pfam" id="PF07715"/>
    </source>
</evidence>
<comment type="similarity">
    <text evidence="3 4">Belongs to the TonB-dependent receptor family.</text>
</comment>
<keyword evidence="8" id="KW-1185">Reference proteome</keyword>
<keyword evidence="7" id="KW-0675">Receptor</keyword>
<feature type="domain" description="TonB-dependent receptor plug" evidence="6">
    <location>
        <begin position="72"/>
        <end position="180"/>
    </location>
</feature>
<evidence type="ECO:0000256" key="2">
    <source>
        <dbReference type="ARBA" id="ARBA00023077"/>
    </source>
</evidence>
<organism evidence="7 8">
    <name type="scientific">Zhongshania aquimaris</name>
    <dbReference type="NCBI Taxonomy" id="2857107"/>
    <lineage>
        <taxon>Bacteria</taxon>
        <taxon>Pseudomonadati</taxon>
        <taxon>Pseudomonadota</taxon>
        <taxon>Gammaproteobacteria</taxon>
        <taxon>Cellvibrionales</taxon>
        <taxon>Spongiibacteraceae</taxon>
        <taxon>Zhongshania</taxon>
    </lineage>
</organism>
<evidence type="ECO:0000256" key="3">
    <source>
        <dbReference type="PROSITE-ProRule" id="PRU01360"/>
    </source>
</evidence>
<dbReference type="EMBL" id="JAHWDQ010000001">
    <property type="protein sequence ID" value="MBW2939999.1"/>
    <property type="molecule type" value="Genomic_DNA"/>
</dbReference>
<keyword evidence="3" id="KW-0813">Transport</keyword>
<evidence type="ECO:0000256" key="1">
    <source>
        <dbReference type="ARBA" id="ARBA00023065"/>
    </source>
</evidence>
<dbReference type="InterPro" id="IPR039426">
    <property type="entry name" value="TonB-dep_rcpt-like"/>
</dbReference>
<sequence>MKSTELPCSLPLTRHRFSSRHPLRFKHLALAAGIAASLGNTTAVAQTQMRGSAATLMEEVIVTARKREENSQDVPILVSAYNSDQLDALKVRNMESLSVGLPNVSLDDAGTAKGYANFSIRGLGINSSILSIDPTVGIFVDGVYMGVSSGMVFDVFDLESVEVLRGPQGTLFGRNVTGGAILMNTKKPGDELAGSIKAAVDGGGPGGLNKYLMGTIGGPVTDTVGAKFTMYLNDDDGWFENQLDGEDFGAAEQEMIRGVVTWQAADSTDVIFRWEHAKNDSDGPAGQNHRNGDGVEAATNAIPGVTSSWDRDSHDFSIDERGFYNTKTDFMTLEINHDVAFGDGTITNITGWRTYEAQSLGDIDSQPFWIFHSSSWTEQDQVSNELRYTGRFAEKANLTTGIFYFNSDLDYHERRLFGPNVFTASPISFDGGGIYGVETWAIFSSLDYDVTESLILNLGLRYSYEEKEARIATLPANSPLFGDPTCNIVAPSPSDAASCQFDFEDSEDWSNWSPKIGMTYLLSDDARLFAHWTRSFRSGGYNLRNTALPTDTIPAPYDSEDPADIPGPFDEETVDNFELGFKSEFGRSRLNAAVFYNQIKDMQRELNFPGALGTNQLIRNTADAQIFGIEIDGAIAVTDSLLLTASIGWLDAEYQDVKADLNGDGNIDSQDEDLDLPRAPELTYSVGVNHDLSLGSVGYIASRISYAFRDESAYTDNNKGFITEQKMLNAGVDFHTNDESWVVGIYGNNLLDDVKHGGDTQLPASIGGTFAPLAKGRVLGLEVTYKF</sequence>
<dbReference type="Pfam" id="PF00593">
    <property type="entry name" value="TonB_dep_Rec_b-barrel"/>
    <property type="match status" value="1"/>
</dbReference>
<dbReference type="InterPro" id="IPR012910">
    <property type="entry name" value="Plug_dom"/>
</dbReference>
<reference evidence="7" key="1">
    <citation type="submission" date="2021-07" db="EMBL/GenBank/DDBJ databases">
        <title>Zhongshania sp. CAU 1632 isolated from seawater.</title>
        <authorList>
            <person name="Kim W."/>
        </authorList>
    </citation>
    <scope>NUCLEOTIDE SEQUENCE</scope>
    <source>
        <strain evidence="7">CAU 1632</strain>
    </source>
</reference>
<comment type="caution">
    <text evidence="7">The sequence shown here is derived from an EMBL/GenBank/DDBJ whole genome shotgun (WGS) entry which is preliminary data.</text>
</comment>
<keyword evidence="3" id="KW-0812">Transmembrane</keyword>
<keyword evidence="1" id="KW-0406">Ion transport</keyword>
<protein>
    <submittedName>
        <fullName evidence="7">TonB-dependent receptor</fullName>
    </submittedName>
</protein>
<evidence type="ECO:0000259" key="5">
    <source>
        <dbReference type="Pfam" id="PF00593"/>
    </source>
</evidence>
<keyword evidence="3" id="KW-1134">Transmembrane beta strand</keyword>
<keyword evidence="2 4" id="KW-0798">TonB box</keyword>
<dbReference type="PANTHER" id="PTHR32552:SF81">
    <property type="entry name" value="TONB-DEPENDENT OUTER MEMBRANE RECEPTOR"/>
    <property type="match status" value="1"/>
</dbReference>